<dbReference type="NCBIfam" id="TIGR03426">
    <property type="entry name" value="shape_MreD"/>
    <property type="match status" value="1"/>
</dbReference>
<evidence type="ECO:0000256" key="6">
    <source>
        <dbReference type="ARBA" id="ARBA00022989"/>
    </source>
</evidence>
<comment type="similarity">
    <text evidence="2">Belongs to the MreD family.</text>
</comment>
<dbReference type="AlphaFoldDB" id="A0A2Z5TWH7"/>
<feature type="transmembrane region" description="Helical" evidence="8">
    <location>
        <begin position="135"/>
        <end position="157"/>
    </location>
</feature>
<dbReference type="Pfam" id="PF04093">
    <property type="entry name" value="MreD"/>
    <property type="match status" value="1"/>
</dbReference>
<feature type="transmembrane region" description="Helical" evidence="8">
    <location>
        <begin position="72"/>
        <end position="96"/>
    </location>
</feature>
<evidence type="ECO:0000256" key="4">
    <source>
        <dbReference type="ARBA" id="ARBA00022692"/>
    </source>
</evidence>
<keyword evidence="4 8" id="KW-0812">Transmembrane</keyword>
<evidence type="ECO:0000256" key="5">
    <source>
        <dbReference type="ARBA" id="ARBA00022960"/>
    </source>
</evidence>
<evidence type="ECO:0000256" key="8">
    <source>
        <dbReference type="SAM" id="Phobius"/>
    </source>
</evidence>
<dbReference type="GeneID" id="52228634"/>
<organism evidence="9 10">
    <name type="scientific">Streptococcus ruminantium</name>
    <dbReference type="NCBI Taxonomy" id="1917441"/>
    <lineage>
        <taxon>Bacteria</taxon>
        <taxon>Bacillati</taxon>
        <taxon>Bacillota</taxon>
        <taxon>Bacilli</taxon>
        <taxon>Lactobacillales</taxon>
        <taxon>Streptococcaceae</taxon>
        <taxon>Streptococcus</taxon>
    </lineage>
</organism>
<evidence type="ECO:0000256" key="3">
    <source>
        <dbReference type="ARBA" id="ARBA00022475"/>
    </source>
</evidence>
<evidence type="ECO:0000256" key="7">
    <source>
        <dbReference type="ARBA" id="ARBA00023136"/>
    </source>
</evidence>
<keyword evidence="3" id="KW-1003">Cell membrane</keyword>
<dbReference type="InterPro" id="IPR007227">
    <property type="entry name" value="Cell_shape_determining_MreD"/>
</dbReference>
<accession>A0A2Z5TWH7</accession>
<reference evidence="9 10" key="1">
    <citation type="journal article" date="2018" name="Genome Biol. Evol.">
        <title>Complete Genome Sequence of Streptococcus ruminantium sp. nov. GUT-187T (=DSM 104980T =JCM 31869T), the Type Strain of S. ruminantium, and Comparison with Genome Sequences of Streptococcus suis Strains.</title>
        <authorList>
            <person name="Tohya M."/>
            <person name="Sekizaki T."/>
            <person name="Miyoshi-Akiyama T."/>
        </authorList>
    </citation>
    <scope>NUCLEOTIDE SEQUENCE [LARGE SCALE GENOMIC DNA]</scope>
    <source>
        <strain evidence="9 10">GUT187T</strain>
    </source>
</reference>
<comment type="subcellular location">
    <subcellularLocation>
        <location evidence="1">Cell membrane</location>
        <topology evidence="1">Multi-pass membrane protein</topology>
    </subcellularLocation>
</comment>
<gene>
    <name evidence="9" type="primary">mreD</name>
    <name evidence="9" type="ORF">SR187_0220</name>
</gene>
<dbReference type="GO" id="GO:0005886">
    <property type="term" value="C:plasma membrane"/>
    <property type="evidence" value="ECO:0007669"/>
    <property type="project" value="UniProtKB-SubCell"/>
</dbReference>
<dbReference type="OrthoDB" id="2237601at2"/>
<evidence type="ECO:0000313" key="9">
    <source>
        <dbReference type="EMBL" id="BBA91691.1"/>
    </source>
</evidence>
<protein>
    <submittedName>
        <fullName evidence="9">Rod shape-determining protein</fullName>
    </submittedName>
</protein>
<keyword evidence="6 8" id="KW-1133">Transmembrane helix</keyword>
<name>A0A2Z5TWH7_9STRE</name>
<feature type="transmembrane region" description="Helical" evidence="8">
    <location>
        <begin position="6"/>
        <end position="30"/>
    </location>
</feature>
<keyword evidence="7 8" id="KW-0472">Membrane</keyword>
<sequence length="171" mass="19712">MRNKLVEVFMFPVLFVLLLVDGQLSTLVTNWSVDLFSVSSHLVFMLAIFYANYVSVRFSLLVFTLLGLIYDISYLGLIGIAITTFPLVGYCIYFFFQGSDRKRGLNALILLVVVFQFEFISYLFARIFHMTNLSVFIFVFNKLLPSLVFNLLLFLVLQPLLERLFGITNKT</sequence>
<feature type="transmembrane region" description="Helical" evidence="8">
    <location>
        <begin position="42"/>
        <end position="66"/>
    </location>
</feature>
<dbReference type="GO" id="GO:0008360">
    <property type="term" value="P:regulation of cell shape"/>
    <property type="evidence" value="ECO:0007669"/>
    <property type="project" value="UniProtKB-KW"/>
</dbReference>
<feature type="transmembrane region" description="Helical" evidence="8">
    <location>
        <begin position="108"/>
        <end position="129"/>
    </location>
</feature>
<dbReference type="RefSeq" id="WP_120171143.1">
    <property type="nucleotide sequence ID" value="NZ_AP018400.1"/>
</dbReference>
<proteinExistence type="inferred from homology"/>
<evidence type="ECO:0000313" key="10">
    <source>
        <dbReference type="Proteomes" id="UP000269331"/>
    </source>
</evidence>
<evidence type="ECO:0000256" key="1">
    <source>
        <dbReference type="ARBA" id="ARBA00004651"/>
    </source>
</evidence>
<keyword evidence="5" id="KW-0133">Cell shape</keyword>
<dbReference type="EMBL" id="AP018400">
    <property type="protein sequence ID" value="BBA91691.1"/>
    <property type="molecule type" value="Genomic_DNA"/>
</dbReference>
<dbReference type="KEGG" id="srq:SR187_0220"/>
<evidence type="ECO:0000256" key="2">
    <source>
        <dbReference type="ARBA" id="ARBA00007776"/>
    </source>
</evidence>
<dbReference type="Proteomes" id="UP000269331">
    <property type="component" value="Chromosome"/>
</dbReference>